<proteinExistence type="predicted"/>
<dbReference type="InterPro" id="IPR029058">
    <property type="entry name" value="AB_hydrolase_fold"/>
</dbReference>
<dbReference type="Gene3D" id="3.40.50.1820">
    <property type="entry name" value="alpha/beta hydrolase"/>
    <property type="match status" value="1"/>
</dbReference>
<dbReference type="AlphaFoldDB" id="A0A7S3ZEF4"/>
<protein>
    <submittedName>
        <fullName evidence="1">Uncharacterized protein</fullName>
    </submittedName>
</protein>
<accession>A0A7S3ZEF4</accession>
<gene>
    <name evidence="1" type="ORF">LGLO00237_LOCUS32495</name>
</gene>
<organism evidence="1">
    <name type="scientific">Lotharella globosa</name>
    <dbReference type="NCBI Taxonomy" id="91324"/>
    <lineage>
        <taxon>Eukaryota</taxon>
        <taxon>Sar</taxon>
        <taxon>Rhizaria</taxon>
        <taxon>Cercozoa</taxon>
        <taxon>Chlorarachniophyceae</taxon>
        <taxon>Lotharella</taxon>
    </lineage>
</organism>
<dbReference type="SUPFAM" id="SSF53474">
    <property type="entry name" value="alpha/beta-Hydrolases"/>
    <property type="match status" value="1"/>
</dbReference>
<dbReference type="Pfam" id="PF08538">
    <property type="entry name" value="DUF1749"/>
    <property type="match status" value="1"/>
</dbReference>
<reference evidence="1" key="1">
    <citation type="submission" date="2021-01" db="EMBL/GenBank/DDBJ databases">
        <authorList>
            <person name="Corre E."/>
            <person name="Pelletier E."/>
            <person name="Niang G."/>
            <person name="Scheremetjew M."/>
            <person name="Finn R."/>
            <person name="Kale V."/>
            <person name="Holt S."/>
            <person name="Cochrane G."/>
            <person name="Meng A."/>
            <person name="Brown T."/>
            <person name="Cohen L."/>
        </authorList>
    </citation>
    <scope>NUCLEOTIDE SEQUENCE</scope>
    <source>
        <strain evidence="1">CCCM811</strain>
    </source>
</reference>
<name>A0A7S3ZEF4_9EUKA</name>
<dbReference type="PANTHER" id="PTHR31591">
    <property type="entry name" value="UPF0613 PROTEIN PB24D3.06C"/>
    <property type="match status" value="1"/>
</dbReference>
<dbReference type="PANTHER" id="PTHR31591:SF1">
    <property type="entry name" value="UPF0613 PROTEIN PB24D3.06C"/>
    <property type="match status" value="1"/>
</dbReference>
<dbReference type="InterPro" id="IPR013744">
    <property type="entry name" value="SidJ"/>
</dbReference>
<evidence type="ECO:0000313" key="1">
    <source>
        <dbReference type="EMBL" id="CAE0680708.1"/>
    </source>
</evidence>
<dbReference type="EMBL" id="HBIV01046501">
    <property type="protein sequence ID" value="CAE0680708.1"/>
    <property type="molecule type" value="Transcribed_RNA"/>
</dbReference>
<sequence length="293" mass="32491">MVYDKGHVVFRTAPKVPSRKYLIFVGGLTDGLMATNYVAPLAKAVNKREWTFLQPLISSSYTGYGSQSLALDCQELSELVRIIRKEQADATIVLMGHSTGCQDAVTYCRRYHQQQMLGAESRINGVILQAPVSDRESMAMKPEEKTKKWLKLATSMIKEGKAEDLMPQESYFIPITAYRYHSLAGKNTDDDLFSSDFTMDELKGKLGCVDVAALVLYSGEDEYVPDYVNRRALVDRMSAATGTSQSLGVLIECADHAASSPEATEKVVDLVSRFLDGYFCDGNPNLVSHQLDQ</sequence>